<dbReference type="SUPFAM" id="SSF53448">
    <property type="entry name" value="Nucleotide-diphospho-sugar transferases"/>
    <property type="match status" value="1"/>
</dbReference>
<dbReference type="Pfam" id="PF12804">
    <property type="entry name" value="NTP_transf_3"/>
    <property type="match status" value="1"/>
</dbReference>
<dbReference type="Proteomes" id="UP001053296">
    <property type="component" value="Chromosome"/>
</dbReference>
<dbReference type="Gene3D" id="3.90.550.10">
    <property type="entry name" value="Spore Coat Polysaccharide Biosynthesis Protein SpsA, Chain A"/>
    <property type="match status" value="1"/>
</dbReference>
<dbReference type="CDD" id="cd00077">
    <property type="entry name" value="HDc"/>
    <property type="match status" value="1"/>
</dbReference>
<dbReference type="Gene3D" id="1.10.3210.10">
    <property type="entry name" value="Hypothetical protein af1432"/>
    <property type="match status" value="1"/>
</dbReference>
<gene>
    <name evidence="2" type="ORF">PSDVSF_12960</name>
</gene>
<dbReference type="InterPro" id="IPR029044">
    <property type="entry name" value="Nucleotide-diphossugar_trans"/>
</dbReference>
<protein>
    <submittedName>
        <fullName evidence="2">Molybdopterin-guanine dinucleotide biosynthesis protein MobA</fullName>
    </submittedName>
</protein>
<dbReference type="InterPro" id="IPR003607">
    <property type="entry name" value="HD/PDEase_dom"/>
</dbReference>
<keyword evidence="3" id="KW-1185">Reference proteome</keyword>
<dbReference type="SMART" id="SM00471">
    <property type="entry name" value="HDc"/>
    <property type="match status" value="1"/>
</dbReference>
<evidence type="ECO:0000313" key="3">
    <source>
        <dbReference type="Proteomes" id="UP001053296"/>
    </source>
</evidence>
<sequence>MTKLAAIIPAAGLSSRMGAFKPLLPLGNGTVLSECISAFRVNHLKQIVLVTGKRAGEVGAEVLQTGIQIVHNPNYTDGMFSSVQTGVGMLDDDIDGFFMLPADMPLVRCETVGRLMDEFTMFPSSVVYPRFLGERGHPPVIHRKMIPEILAHNGTGGLRSILERYEDTARDLDVADYGTLHDLDHPADYGLARALAKNQYPTKDECLQIWNVYDTPQVVRRHCIAVSKVGEAICRKVNAMRSNGSKLNRGLVVGAALAHDIGKGYKQHEHVGAERLHDHGFHEAAYVIAAHTDLHLSRNQPLTEREIVFLSDKLVRGVVFSPLKDRYTAKMAKYGHEPEAKKNILNRLSRAQNILERFDKETGISMEQLAQMVLS</sequence>
<evidence type="ECO:0000313" key="2">
    <source>
        <dbReference type="EMBL" id="BCS88054.1"/>
    </source>
</evidence>
<dbReference type="Pfam" id="PF01966">
    <property type="entry name" value="HD"/>
    <property type="match status" value="1"/>
</dbReference>
<dbReference type="PANTHER" id="PTHR43777">
    <property type="entry name" value="MOLYBDENUM COFACTOR CYTIDYLYLTRANSFERASE"/>
    <property type="match status" value="1"/>
</dbReference>
<dbReference type="EMBL" id="AP024485">
    <property type="protein sequence ID" value="BCS88054.1"/>
    <property type="molecule type" value="Genomic_DNA"/>
</dbReference>
<reference evidence="2" key="1">
    <citation type="journal article" date="2022" name="Arch. Microbiol.">
        <title>Pseudodesulfovibrio sediminis sp. nov., a mesophilic and neutrophilic sulfate-reducing bacterium isolated from sediment of a brackish lake.</title>
        <authorList>
            <person name="Takahashi A."/>
            <person name="Kojima H."/>
            <person name="Watanabe M."/>
            <person name="Fukui M."/>
        </authorList>
    </citation>
    <scope>NUCLEOTIDE SEQUENCE</scope>
    <source>
        <strain evidence="2">SF6</strain>
    </source>
</reference>
<evidence type="ECO:0000259" key="1">
    <source>
        <dbReference type="SMART" id="SM00471"/>
    </source>
</evidence>
<proteinExistence type="predicted"/>
<accession>A0ABM7P565</accession>
<organism evidence="2 3">
    <name type="scientific">Pseudodesulfovibrio sediminis</name>
    <dbReference type="NCBI Taxonomy" id="2810563"/>
    <lineage>
        <taxon>Bacteria</taxon>
        <taxon>Pseudomonadati</taxon>
        <taxon>Thermodesulfobacteriota</taxon>
        <taxon>Desulfovibrionia</taxon>
        <taxon>Desulfovibrionales</taxon>
        <taxon>Desulfovibrionaceae</taxon>
    </lineage>
</organism>
<dbReference type="RefSeq" id="WP_229595373.1">
    <property type="nucleotide sequence ID" value="NZ_AP024485.1"/>
</dbReference>
<dbReference type="NCBIfam" id="NF045665">
    <property type="entry name" value="NTPtran_DVU1551"/>
    <property type="match status" value="1"/>
</dbReference>
<dbReference type="PANTHER" id="PTHR43777:SF1">
    <property type="entry name" value="MOLYBDENUM COFACTOR CYTIDYLYLTRANSFERASE"/>
    <property type="match status" value="1"/>
</dbReference>
<name>A0ABM7P565_9BACT</name>
<dbReference type="InterPro" id="IPR054703">
    <property type="entry name" value="Mop-rel"/>
</dbReference>
<dbReference type="InterPro" id="IPR006674">
    <property type="entry name" value="HD_domain"/>
</dbReference>
<dbReference type="SUPFAM" id="SSF109604">
    <property type="entry name" value="HD-domain/PDEase-like"/>
    <property type="match status" value="1"/>
</dbReference>
<dbReference type="CDD" id="cd04182">
    <property type="entry name" value="GT_2_like_f"/>
    <property type="match status" value="1"/>
</dbReference>
<dbReference type="InterPro" id="IPR006675">
    <property type="entry name" value="HDIG_dom"/>
</dbReference>
<dbReference type="InterPro" id="IPR025877">
    <property type="entry name" value="MobA-like_NTP_Trfase"/>
</dbReference>
<dbReference type="NCBIfam" id="TIGR00277">
    <property type="entry name" value="HDIG"/>
    <property type="match status" value="1"/>
</dbReference>
<feature type="domain" description="HD/PDEase" evidence="1">
    <location>
        <begin position="215"/>
        <end position="326"/>
    </location>
</feature>